<name>A0ABT2VMF4_9ALTE</name>
<evidence type="ECO:0000256" key="6">
    <source>
        <dbReference type="ARBA" id="ARBA00022833"/>
    </source>
</evidence>
<comment type="similarity">
    <text evidence="2">Belongs to the metallo-dependent hydrolases superfamily. Adenosine and AMP deaminases family.</text>
</comment>
<evidence type="ECO:0000256" key="2">
    <source>
        <dbReference type="ARBA" id="ARBA00006676"/>
    </source>
</evidence>
<dbReference type="Pfam" id="PF00962">
    <property type="entry name" value="A_deaminase"/>
    <property type="match status" value="1"/>
</dbReference>
<proteinExistence type="inferred from homology"/>
<gene>
    <name evidence="8" type="primary">add</name>
    <name evidence="8" type="ORF">OCL06_05490</name>
</gene>
<evidence type="ECO:0000256" key="3">
    <source>
        <dbReference type="ARBA" id="ARBA00012784"/>
    </source>
</evidence>
<evidence type="ECO:0000313" key="8">
    <source>
        <dbReference type="EMBL" id="MCU7554048.1"/>
    </source>
</evidence>
<evidence type="ECO:0000259" key="7">
    <source>
        <dbReference type="Pfam" id="PF00962"/>
    </source>
</evidence>
<dbReference type="SUPFAM" id="SSF51556">
    <property type="entry name" value="Metallo-dependent hydrolases"/>
    <property type="match status" value="1"/>
</dbReference>
<protein>
    <recommendedName>
        <fullName evidence="3">adenosine deaminase</fullName>
        <ecNumber evidence="3">3.5.4.4</ecNumber>
    </recommendedName>
</protein>
<sequence>MLNPALPAGELHRHLDGNIRPATIWALARKHGIALDATSEQDLFNKVLIKDRTSDLMAFIAKLEYGVSVLADPEACYQIALENVADAASEQLDFIELRFSPYFMSRAFNLPLDAVVEAVCAGVEAGRKQYGVEVALLGILSRTFGVPACETELNSLLTQADALLGLDLAGDEARYPAPLFKQLFTRARDAGWQVTVHAGEAAGPESVWQAIHELGASRIGHGVAAVDDPALMTYLAEHQIGIESCPTSNFQTGSMTDTVNHPLKTFLDYGIAVTLNTDDPGISDITLADEYRVASEVIGLSQAQLDTVQRNTLKQSFLPESTKKRLLNQYGNPSDQ</sequence>
<dbReference type="NCBIfam" id="TIGR01430">
    <property type="entry name" value="aden_deam"/>
    <property type="match status" value="1"/>
</dbReference>
<dbReference type="EMBL" id="JAOTJC010000006">
    <property type="protein sequence ID" value="MCU7554048.1"/>
    <property type="molecule type" value="Genomic_DNA"/>
</dbReference>
<dbReference type="InterPro" id="IPR001365">
    <property type="entry name" value="A_deaminase_dom"/>
</dbReference>
<evidence type="ECO:0000256" key="5">
    <source>
        <dbReference type="ARBA" id="ARBA00022801"/>
    </source>
</evidence>
<dbReference type="RefSeq" id="WP_262992738.1">
    <property type="nucleotide sequence ID" value="NZ_JAOTJC010000006.1"/>
</dbReference>
<organism evidence="8 9">
    <name type="scientific">Alteromonas salexigens</name>
    <dbReference type="NCBI Taxonomy" id="2982530"/>
    <lineage>
        <taxon>Bacteria</taxon>
        <taxon>Pseudomonadati</taxon>
        <taxon>Pseudomonadota</taxon>
        <taxon>Gammaproteobacteria</taxon>
        <taxon>Alteromonadales</taxon>
        <taxon>Alteromonadaceae</taxon>
        <taxon>Alteromonas/Salinimonas group</taxon>
        <taxon>Alteromonas</taxon>
    </lineage>
</organism>
<accession>A0ABT2VMF4</accession>
<keyword evidence="4" id="KW-0479">Metal-binding</keyword>
<dbReference type="Gene3D" id="3.20.20.140">
    <property type="entry name" value="Metal-dependent hydrolases"/>
    <property type="match status" value="1"/>
</dbReference>
<evidence type="ECO:0000256" key="1">
    <source>
        <dbReference type="ARBA" id="ARBA00001947"/>
    </source>
</evidence>
<dbReference type="InterPro" id="IPR006330">
    <property type="entry name" value="Ado/ade_deaminase"/>
</dbReference>
<evidence type="ECO:0000256" key="4">
    <source>
        <dbReference type="ARBA" id="ARBA00022723"/>
    </source>
</evidence>
<feature type="domain" description="Adenosine deaminase" evidence="7">
    <location>
        <begin position="7"/>
        <end position="329"/>
    </location>
</feature>
<evidence type="ECO:0000313" key="9">
    <source>
        <dbReference type="Proteomes" id="UP001209257"/>
    </source>
</evidence>
<comment type="cofactor">
    <cofactor evidence="1">
        <name>Zn(2+)</name>
        <dbReference type="ChEBI" id="CHEBI:29105"/>
    </cofactor>
</comment>
<keyword evidence="9" id="KW-1185">Reference proteome</keyword>
<dbReference type="InterPro" id="IPR032466">
    <property type="entry name" value="Metal_Hydrolase"/>
</dbReference>
<comment type="caution">
    <text evidence="8">The sequence shown here is derived from an EMBL/GenBank/DDBJ whole genome shotgun (WGS) entry which is preliminary data.</text>
</comment>
<dbReference type="PANTHER" id="PTHR11409">
    <property type="entry name" value="ADENOSINE DEAMINASE"/>
    <property type="match status" value="1"/>
</dbReference>
<dbReference type="Proteomes" id="UP001209257">
    <property type="component" value="Unassembled WGS sequence"/>
</dbReference>
<dbReference type="GO" id="GO:0016787">
    <property type="term" value="F:hydrolase activity"/>
    <property type="evidence" value="ECO:0007669"/>
    <property type="project" value="UniProtKB-KW"/>
</dbReference>
<reference evidence="9" key="1">
    <citation type="submission" date="2023-07" db="EMBL/GenBank/DDBJ databases">
        <title>Study on multiphase classification of strain Alteromonas salexigens isolated from the Yellow Sea.</title>
        <authorList>
            <person name="Sun L."/>
        </authorList>
    </citation>
    <scope>NUCLEOTIDE SEQUENCE [LARGE SCALE GENOMIC DNA]</scope>
    <source>
        <strain evidence="9">ASW11-19</strain>
    </source>
</reference>
<keyword evidence="6" id="KW-0862">Zinc</keyword>
<dbReference type="PANTHER" id="PTHR11409:SF43">
    <property type="entry name" value="ADENOSINE DEAMINASE"/>
    <property type="match status" value="1"/>
</dbReference>
<keyword evidence="5 8" id="KW-0378">Hydrolase</keyword>
<dbReference type="EC" id="3.5.4.4" evidence="3"/>